<accession>A0A8S1ADS2</accession>
<dbReference type="Proteomes" id="UP000494256">
    <property type="component" value="Unassembled WGS sequence"/>
</dbReference>
<dbReference type="OrthoDB" id="7372947at2759"/>
<gene>
    <name evidence="1" type="ORF">APLA_LOCUS10229</name>
</gene>
<evidence type="ECO:0000313" key="1">
    <source>
        <dbReference type="EMBL" id="CAB3243112.1"/>
    </source>
</evidence>
<dbReference type="AlphaFoldDB" id="A0A8S1ADS2"/>
<reference evidence="1 2" key="1">
    <citation type="submission" date="2020-04" db="EMBL/GenBank/DDBJ databases">
        <authorList>
            <person name="Wallbank WR R."/>
            <person name="Pardo Diaz C."/>
            <person name="Kozak K."/>
            <person name="Martin S."/>
            <person name="Jiggins C."/>
            <person name="Moest M."/>
            <person name="Warren A I."/>
            <person name="Byers J.R.P. K."/>
            <person name="Montejo-Kovacevich G."/>
            <person name="Yen C E."/>
        </authorList>
    </citation>
    <scope>NUCLEOTIDE SEQUENCE [LARGE SCALE GENOMIC DNA]</scope>
</reference>
<dbReference type="EMBL" id="CADEBD010000314">
    <property type="protein sequence ID" value="CAB3243112.1"/>
    <property type="molecule type" value="Genomic_DNA"/>
</dbReference>
<sequence>MEQVVKMPTTTSMQDKARPLVTTHARTIAGNVGPETDVETRSQTQLDAQDAVESSVKFYSRKEAFERGGGVVWGTRKAGCRHVRVGIR</sequence>
<name>A0A8S1ADS2_ARCPL</name>
<organism evidence="1 2">
    <name type="scientific">Arctia plantaginis</name>
    <name type="common">Wood tiger moth</name>
    <name type="synonym">Phalaena plantaginis</name>
    <dbReference type="NCBI Taxonomy" id="874455"/>
    <lineage>
        <taxon>Eukaryota</taxon>
        <taxon>Metazoa</taxon>
        <taxon>Ecdysozoa</taxon>
        <taxon>Arthropoda</taxon>
        <taxon>Hexapoda</taxon>
        <taxon>Insecta</taxon>
        <taxon>Pterygota</taxon>
        <taxon>Neoptera</taxon>
        <taxon>Endopterygota</taxon>
        <taxon>Lepidoptera</taxon>
        <taxon>Glossata</taxon>
        <taxon>Ditrysia</taxon>
        <taxon>Noctuoidea</taxon>
        <taxon>Erebidae</taxon>
        <taxon>Arctiinae</taxon>
        <taxon>Arctia</taxon>
    </lineage>
</organism>
<comment type="caution">
    <text evidence="1">The sequence shown here is derived from an EMBL/GenBank/DDBJ whole genome shotgun (WGS) entry which is preliminary data.</text>
</comment>
<evidence type="ECO:0000313" key="2">
    <source>
        <dbReference type="Proteomes" id="UP000494256"/>
    </source>
</evidence>
<proteinExistence type="predicted"/>
<protein>
    <submittedName>
        <fullName evidence="1">Uncharacterized protein</fullName>
    </submittedName>
</protein>